<proteinExistence type="predicted"/>
<evidence type="ECO:0000313" key="1">
    <source>
        <dbReference type="EMBL" id="JAD27651.1"/>
    </source>
</evidence>
<reference evidence="1" key="1">
    <citation type="submission" date="2014-09" db="EMBL/GenBank/DDBJ databases">
        <authorList>
            <person name="Magalhaes I.L.F."/>
            <person name="Oliveira U."/>
            <person name="Santos F.R."/>
            <person name="Vidigal T.H.D.A."/>
            <person name="Brescovit A.D."/>
            <person name="Santos A.J."/>
        </authorList>
    </citation>
    <scope>NUCLEOTIDE SEQUENCE</scope>
    <source>
        <tissue evidence="1">Shoot tissue taken approximately 20 cm above the soil surface</tissue>
    </source>
</reference>
<reference evidence="1" key="2">
    <citation type="journal article" date="2015" name="Data Brief">
        <title>Shoot transcriptome of the giant reed, Arundo donax.</title>
        <authorList>
            <person name="Barrero R.A."/>
            <person name="Guerrero F.D."/>
            <person name="Moolhuijzen P."/>
            <person name="Goolsby J.A."/>
            <person name="Tidwell J."/>
            <person name="Bellgard S.E."/>
            <person name="Bellgard M.I."/>
        </authorList>
    </citation>
    <scope>NUCLEOTIDE SEQUENCE</scope>
    <source>
        <tissue evidence="1">Shoot tissue taken approximately 20 cm above the soil surface</tissue>
    </source>
</reference>
<dbReference type="EMBL" id="GBRH01270244">
    <property type="protein sequence ID" value="JAD27651.1"/>
    <property type="molecule type" value="Transcribed_RNA"/>
</dbReference>
<protein>
    <submittedName>
        <fullName evidence="1">Uncharacterized protein</fullName>
    </submittedName>
</protein>
<sequence length="28" mass="3460">MCVCNWNAQQSINLWVYIQCFITKRLHF</sequence>
<accession>A0A0A8YP23</accession>
<name>A0A0A8YP23_ARUDO</name>
<organism evidence="1">
    <name type="scientific">Arundo donax</name>
    <name type="common">Giant reed</name>
    <name type="synonym">Donax arundinaceus</name>
    <dbReference type="NCBI Taxonomy" id="35708"/>
    <lineage>
        <taxon>Eukaryota</taxon>
        <taxon>Viridiplantae</taxon>
        <taxon>Streptophyta</taxon>
        <taxon>Embryophyta</taxon>
        <taxon>Tracheophyta</taxon>
        <taxon>Spermatophyta</taxon>
        <taxon>Magnoliopsida</taxon>
        <taxon>Liliopsida</taxon>
        <taxon>Poales</taxon>
        <taxon>Poaceae</taxon>
        <taxon>PACMAD clade</taxon>
        <taxon>Arundinoideae</taxon>
        <taxon>Arundineae</taxon>
        <taxon>Arundo</taxon>
    </lineage>
</organism>
<dbReference type="AlphaFoldDB" id="A0A0A8YP23"/>